<sequence length="113" mass="11875">MFPTGDSINQSNPNSMHTTAHAMARKAIDFAGNDLGFEVISSPSRVSITQSHGCVAPVATLGADEHLIDDTCPTPSRGKRGKCRLACPGSPLLRPGLDYVSDRDGPSREIGGL</sequence>
<feature type="compositionally biased region" description="Polar residues" evidence="1">
    <location>
        <begin position="1"/>
        <end position="18"/>
    </location>
</feature>
<accession>A0A8J3UVM3</accession>
<evidence type="ECO:0000313" key="2">
    <source>
        <dbReference type="EMBL" id="GII52839.1"/>
    </source>
</evidence>
<comment type="caution">
    <text evidence="2">The sequence shown here is derived from an EMBL/GenBank/DDBJ whole genome shotgun (WGS) entry which is preliminary data.</text>
</comment>
<gene>
    <name evidence="2" type="ORF">Pth03_12280</name>
</gene>
<protein>
    <submittedName>
        <fullName evidence="2">Uncharacterized protein</fullName>
    </submittedName>
</protein>
<feature type="region of interest" description="Disordered" evidence="1">
    <location>
        <begin position="1"/>
        <end position="20"/>
    </location>
</feature>
<name>A0A8J3UVM3_9ACTN</name>
<evidence type="ECO:0000256" key="1">
    <source>
        <dbReference type="SAM" id="MobiDB-lite"/>
    </source>
</evidence>
<proteinExistence type="predicted"/>
<dbReference type="Proteomes" id="UP000605992">
    <property type="component" value="Unassembled WGS sequence"/>
</dbReference>
<reference evidence="2" key="1">
    <citation type="submission" date="2021-01" db="EMBL/GenBank/DDBJ databases">
        <title>Whole genome shotgun sequence of Planotetraspora thailandica NBRC 104271.</title>
        <authorList>
            <person name="Komaki H."/>
            <person name="Tamura T."/>
        </authorList>
    </citation>
    <scope>NUCLEOTIDE SEQUENCE</scope>
    <source>
        <strain evidence="2">NBRC 104271</strain>
    </source>
</reference>
<evidence type="ECO:0000313" key="3">
    <source>
        <dbReference type="Proteomes" id="UP000605992"/>
    </source>
</evidence>
<dbReference type="EMBL" id="BOOR01000007">
    <property type="protein sequence ID" value="GII52839.1"/>
    <property type="molecule type" value="Genomic_DNA"/>
</dbReference>
<organism evidence="2 3">
    <name type="scientific">Planotetraspora thailandica</name>
    <dbReference type="NCBI Taxonomy" id="487172"/>
    <lineage>
        <taxon>Bacteria</taxon>
        <taxon>Bacillati</taxon>
        <taxon>Actinomycetota</taxon>
        <taxon>Actinomycetes</taxon>
        <taxon>Streptosporangiales</taxon>
        <taxon>Streptosporangiaceae</taxon>
        <taxon>Planotetraspora</taxon>
    </lineage>
</organism>
<keyword evidence="3" id="KW-1185">Reference proteome</keyword>
<dbReference type="AlphaFoldDB" id="A0A8J3UVM3"/>